<feature type="compositionally biased region" description="Low complexity" evidence="7">
    <location>
        <begin position="727"/>
        <end position="778"/>
    </location>
</feature>
<feature type="domain" description="GP-PDE" evidence="10">
    <location>
        <begin position="402"/>
        <end position="723"/>
    </location>
</feature>
<dbReference type="EMBL" id="JACBZS010000001">
    <property type="protein sequence ID" value="NYI70434.1"/>
    <property type="molecule type" value="Genomic_DNA"/>
</dbReference>
<keyword evidence="4" id="KW-0319">Glycerol metabolism</keyword>
<proteinExistence type="inferred from homology"/>
<name>A0A7Z0D7U6_9ACTN</name>
<dbReference type="PROSITE" id="PS51704">
    <property type="entry name" value="GP_PDE"/>
    <property type="match status" value="1"/>
</dbReference>
<keyword evidence="5 11" id="KW-0378">Hydrolase</keyword>
<keyword evidence="3 9" id="KW-0732">Signal</keyword>
<dbReference type="AlphaFoldDB" id="A0A7Z0D7U6"/>
<evidence type="ECO:0000313" key="11">
    <source>
        <dbReference type="EMBL" id="NYI70434.1"/>
    </source>
</evidence>
<dbReference type="GO" id="GO:0006071">
    <property type="term" value="P:glycerol metabolic process"/>
    <property type="evidence" value="ECO:0007669"/>
    <property type="project" value="UniProtKB-KW"/>
</dbReference>
<dbReference type="GO" id="GO:0008889">
    <property type="term" value="F:glycerophosphodiester phosphodiesterase activity"/>
    <property type="evidence" value="ECO:0007669"/>
    <property type="project" value="UniProtKB-EC"/>
</dbReference>
<keyword evidence="8" id="KW-0472">Membrane</keyword>
<dbReference type="GO" id="GO:0006629">
    <property type="term" value="P:lipid metabolic process"/>
    <property type="evidence" value="ECO:0007669"/>
    <property type="project" value="InterPro"/>
</dbReference>
<evidence type="ECO:0000256" key="4">
    <source>
        <dbReference type="ARBA" id="ARBA00022798"/>
    </source>
</evidence>
<evidence type="ECO:0000256" key="7">
    <source>
        <dbReference type="SAM" id="MobiDB-lite"/>
    </source>
</evidence>
<evidence type="ECO:0000256" key="8">
    <source>
        <dbReference type="SAM" id="Phobius"/>
    </source>
</evidence>
<gene>
    <name evidence="11" type="ORF">GGQ54_000994</name>
</gene>
<dbReference type="PANTHER" id="PTHR43620">
    <property type="entry name" value="GLYCEROPHOSPHORYL DIESTER PHOSPHODIESTERASE"/>
    <property type="match status" value="1"/>
</dbReference>
<protein>
    <recommendedName>
        <fullName evidence="2">glycerophosphodiester phosphodiesterase</fullName>
        <ecNumber evidence="2">3.1.4.46</ecNumber>
    </recommendedName>
</protein>
<evidence type="ECO:0000313" key="12">
    <source>
        <dbReference type="Proteomes" id="UP000527616"/>
    </source>
</evidence>
<evidence type="ECO:0000256" key="2">
    <source>
        <dbReference type="ARBA" id="ARBA00012247"/>
    </source>
</evidence>
<evidence type="ECO:0000256" key="6">
    <source>
        <dbReference type="ARBA" id="ARBA00047512"/>
    </source>
</evidence>
<feature type="chain" id="PRO_5038656923" description="glycerophosphodiester phosphodiesterase" evidence="9">
    <location>
        <begin position="26"/>
        <end position="819"/>
    </location>
</feature>
<evidence type="ECO:0000256" key="5">
    <source>
        <dbReference type="ARBA" id="ARBA00022801"/>
    </source>
</evidence>
<dbReference type="Proteomes" id="UP000527616">
    <property type="component" value="Unassembled WGS sequence"/>
</dbReference>
<feature type="transmembrane region" description="Helical" evidence="8">
    <location>
        <begin position="793"/>
        <end position="814"/>
    </location>
</feature>
<dbReference type="Gene3D" id="3.20.20.190">
    <property type="entry name" value="Phosphatidylinositol (PI) phosphodiesterase"/>
    <property type="match status" value="1"/>
</dbReference>
<accession>A0A7Z0D7U6</accession>
<keyword evidence="12" id="KW-1185">Reference proteome</keyword>
<organism evidence="11 12">
    <name type="scientific">Naumannella cuiyingiana</name>
    <dbReference type="NCBI Taxonomy" id="1347891"/>
    <lineage>
        <taxon>Bacteria</taxon>
        <taxon>Bacillati</taxon>
        <taxon>Actinomycetota</taxon>
        <taxon>Actinomycetes</taxon>
        <taxon>Propionibacteriales</taxon>
        <taxon>Propionibacteriaceae</taxon>
        <taxon>Naumannella</taxon>
    </lineage>
</organism>
<dbReference type="InterPro" id="IPR027372">
    <property type="entry name" value="Phytase-like_dom"/>
</dbReference>
<evidence type="ECO:0000259" key="10">
    <source>
        <dbReference type="PROSITE" id="PS51704"/>
    </source>
</evidence>
<keyword evidence="8" id="KW-1133">Transmembrane helix</keyword>
<dbReference type="GO" id="GO:0042597">
    <property type="term" value="C:periplasmic space"/>
    <property type="evidence" value="ECO:0007669"/>
    <property type="project" value="TreeGrafter"/>
</dbReference>
<evidence type="ECO:0000256" key="9">
    <source>
        <dbReference type="SAM" id="SignalP"/>
    </source>
</evidence>
<dbReference type="EC" id="3.1.4.46" evidence="2"/>
<keyword evidence="8" id="KW-0812">Transmembrane</keyword>
<dbReference type="InterPro" id="IPR017946">
    <property type="entry name" value="PLC-like_Pdiesterase_TIM-brl"/>
</dbReference>
<reference evidence="11 12" key="1">
    <citation type="submission" date="2020-07" db="EMBL/GenBank/DDBJ databases">
        <title>Sequencing the genomes of 1000 actinobacteria strains.</title>
        <authorList>
            <person name="Klenk H.-P."/>
        </authorList>
    </citation>
    <scope>NUCLEOTIDE SEQUENCE [LARGE SCALE GENOMIC DNA]</scope>
    <source>
        <strain evidence="11 12">DSM 103164</strain>
    </source>
</reference>
<dbReference type="SUPFAM" id="SSF51695">
    <property type="entry name" value="PLC-like phosphodiesterases"/>
    <property type="match status" value="1"/>
</dbReference>
<comment type="caution">
    <text evidence="11">The sequence shown here is derived from an EMBL/GenBank/DDBJ whole genome shotgun (WGS) entry which is preliminary data.</text>
</comment>
<evidence type="ECO:0000256" key="1">
    <source>
        <dbReference type="ARBA" id="ARBA00007277"/>
    </source>
</evidence>
<dbReference type="RefSeq" id="WP_179444393.1">
    <property type="nucleotide sequence ID" value="NZ_JACBZS010000001.1"/>
</dbReference>
<comment type="catalytic activity">
    <reaction evidence="6">
        <text>a sn-glycero-3-phosphodiester + H2O = an alcohol + sn-glycerol 3-phosphate + H(+)</text>
        <dbReference type="Rhea" id="RHEA:12969"/>
        <dbReference type="ChEBI" id="CHEBI:15377"/>
        <dbReference type="ChEBI" id="CHEBI:15378"/>
        <dbReference type="ChEBI" id="CHEBI:30879"/>
        <dbReference type="ChEBI" id="CHEBI:57597"/>
        <dbReference type="ChEBI" id="CHEBI:83408"/>
        <dbReference type="EC" id="3.1.4.46"/>
    </reaction>
</comment>
<sequence>MIRRLALAAAAAALAAGTAVVPQFAGRAAAAPEPTQPALTGRATIGSDYLAEGPRSGAEVSSDDTGVSGPFDGQPIPGFSAIVDNGDGTFWGMPDNGFGAKDNSADFLLRLYLIRPDFTTGETEIIRFITLSDPDRVLDFEITNPDGERALTGADFDIESVQRQGDGSFWIGEEFGPFLLHVDADGKVLQDPVPLPGVASPQNPLLDGEPNLPQSGGFEAMFARGGFLYPILEKATTGQDSRSRTIFEFDPTSGEYTDNTWTYRTDRADDFVADAYVGADGIPVILERDNFDGAAAVVKRLYALPGFASAAADDTLSKELRFDLLKIDNPDKIGAGDGWGTGDPFAFGFVSVEVAIELSDGQVLIANDNNFPFDDARRPGRPDDVELITIAAEPVTAQANPNKVIAHRGASGYRPEHTLAAYELAIQQCADAIEPDLVSTADGVLVDRHENEISGTTDVADRPEFADRKATKTIDGAEVTGWFTEDFTLAELRTLRAKERLPELRPGSAEFDGLYEVPTFDEVIEFAQNSRTCTGKPVEIVPEIKHGSYFDSIGLSQEEKVVEDLTEHGLADAADLVTIQSFEVGNLVELNGLVDVELAQLINCSGAPADQPERPYTELVTPEGLAEIAGYADQIGLCKDVMIPRDEAGRLLSPSPVIADAEAAGLETVGWTFRAENQFLPAQFRSSDNPAEAGDLAGEICAFVGAGLDVVFSDQPDLAVAAVGDCAPDGPSASPSDDPSASPSDDPSTSPSDDPSTSPTSPASPTGAATTGPSEDPGAPAPGGGQPLADTGALLPVGVLAGAVVALGAGAALIGRRRG</sequence>
<evidence type="ECO:0000256" key="3">
    <source>
        <dbReference type="ARBA" id="ARBA00022729"/>
    </source>
</evidence>
<dbReference type="Pfam" id="PF03009">
    <property type="entry name" value="GDPD"/>
    <property type="match status" value="1"/>
</dbReference>
<feature type="region of interest" description="Disordered" evidence="7">
    <location>
        <begin position="722"/>
        <end position="792"/>
    </location>
</feature>
<comment type="similarity">
    <text evidence="1">Belongs to the glycerophosphoryl diester phosphodiesterase family.</text>
</comment>
<dbReference type="PANTHER" id="PTHR43620:SF7">
    <property type="entry name" value="GLYCEROPHOSPHODIESTER PHOSPHODIESTERASE GDPD5-RELATED"/>
    <property type="match status" value="1"/>
</dbReference>
<feature type="signal peptide" evidence="9">
    <location>
        <begin position="1"/>
        <end position="25"/>
    </location>
</feature>
<dbReference type="Pfam" id="PF13449">
    <property type="entry name" value="Phytase-like"/>
    <property type="match status" value="1"/>
</dbReference>
<dbReference type="InterPro" id="IPR030395">
    <property type="entry name" value="GP_PDE_dom"/>
</dbReference>